<gene>
    <name evidence="1" type="ORF">DBV39_04870</name>
</gene>
<keyword evidence="2" id="KW-1185">Reference proteome</keyword>
<accession>A0A2R4XHE6</accession>
<organism evidence="1 2">
    <name type="scientific">Orrella marina</name>
    <dbReference type="NCBI Taxonomy" id="2163011"/>
    <lineage>
        <taxon>Bacteria</taxon>
        <taxon>Pseudomonadati</taxon>
        <taxon>Pseudomonadota</taxon>
        <taxon>Betaproteobacteria</taxon>
        <taxon>Burkholderiales</taxon>
        <taxon>Alcaligenaceae</taxon>
        <taxon>Orrella</taxon>
    </lineage>
</organism>
<dbReference type="EMBL" id="CP028901">
    <property type="protein sequence ID" value="AWB33153.1"/>
    <property type="molecule type" value="Genomic_DNA"/>
</dbReference>
<dbReference type="Proteomes" id="UP000244571">
    <property type="component" value="Chromosome"/>
</dbReference>
<dbReference type="AlphaFoldDB" id="A0A2R4XHE6"/>
<evidence type="ECO:0000313" key="1">
    <source>
        <dbReference type="EMBL" id="AWB33153.1"/>
    </source>
</evidence>
<name>A0A2R4XHE6_9BURK</name>
<dbReference type="KEGG" id="boz:DBV39_04870"/>
<proteinExistence type="predicted"/>
<sequence>MEKHPRVKLHFTLTRSSWLNVIERWTGQPERNTLYHGCFTSVKDLRETIKIFIDSHNTHSAKPFRWSQAADAILASVDPARTSMILNS</sequence>
<evidence type="ECO:0000313" key="2">
    <source>
        <dbReference type="Proteomes" id="UP000244571"/>
    </source>
</evidence>
<reference evidence="1 2" key="1">
    <citation type="submission" date="2018-04" db="EMBL/GenBank/DDBJ databases">
        <title>Bordetella sp. HZ20 isolated from seawater.</title>
        <authorList>
            <person name="Sun C."/>
        </authorList>
    </citation>
    <scope>NUCLEOTIDE SEQUENCE [LARGE SCALE GENOMIC DNA]</scope>
    <source>
        <strain evidence="1 2">HZ20</strain>
    </source>
</reference>
<evidence type="ECO:0008006" key="3">
    <source>
        <dbReference type="Google" id="ProtNLM"/>
    </source>
</evidence>
<protein>
    <recommendedName>
        <fullName evidence="3">Transposase</fullName>
    </recommendedName>
</protein>